<feature type="transmembrane region" description="Helical" evidence="8">
    <location>
        <begin position="142"/>
        <end position="164"/>
    </location>
</feature>
<accession>A0A382JC03</accession>
<evidence type="ECO:0000256" key="4">
    <source>
        <dbReference type="ARBA" id="ARBA00022519"/>
    </source>
</evidence>
<evidence type="ECO:0000259" key="9">
    <source>
        <dbReference type="Pfam" id="PF04290"/>
    </source>
</evidence>
<evidence type="ECO:0000256" key="5">
    <source>
        <dbReference type="ARBA" id="ARBA00022692"/>
    </source>
</evidence>
<feature type="domain" description="Tripartite ATP-independent periplasmic transporters DctQ component" evidence="9">
    <location>
        <begin position="37"/>
        <end position="166"/>
    </location>
</feature>
<dbReference type="EMBL" id="UINC01072912">
    <property type="protein sequence ID" value="SVC08892.1"/>
    <property type="molecule type" value="Genomic_DNA"/>
</dbReference>
<dbReference type="GO" id="GO:0015740">
    <property type="term" value="P:C4-dicarboxylate transport"/>
    <property type="evidence" value="ECO:0007669"/>
    <property type="project" value="TreeGrafter"/>
</dbReference>
<evidence type="ECO:0000256" key="3">
    <source>
        <dbReference type="ARBA" id="ARBA00022475"/>
    </source>
</evidence>
<evidence type="ECO:0000256" key="8">
    <source>
        <dbReference type="SAM" id="Phobius"/>
    </source>
</evidence>
<dbReference type="PANTHER" id="PTHR35011:SF2">
    <property type="entry name" value="2,3-DIKETO-L-GULONATE TRAP TRANSPORTER SMALL PERMEASE PROTEIN YIAM"/>
    <property type="match status" value="1"/>
</dbReference>
<evidence type="ECO:0000313" key="10">
    <source>
        <dbReference type="EMBL" id="SVC08892.1"/>
    </source>
</evidence>
<comment type="subcellular location">
    <subcellularLocation>
        <location evidence="1">Cell inner membrane</location>
        <topology evidence="1">Multi-pass membrane protein</topology>
    </subcellularLocation>
</comment>
<keyword evidence="2" id="KW-0813">Transport</keyword>
<evidence type="ECO:0000256" key="7">
    <source>
        <dbReference type="ARBA" id="ARBA00023136"/>
    </source>
</evidence>
<evidence type="ECO:0000256" key="1">
    <source>
        <dbReference type="ARBA" id="ARBA00004429"/>
    </source>
</evidence>
<organism evidence="10">
    <name type="scientific">marine metagenome</name>
    <dbReference type="NCBI Taxonomy" id="408172"/>
    <lineage>
        <taxon>unclassified sequences</taxon>
        <taxon>metagenomes</taxon>
        <taxon>ecological metagenomes</taxon>
    </lineage>
</organism>
<feature type="transmembrane region" description="Helical" evidence="8">
    <location>
        <begin position="60"/>
        <end position="77"/>
    </location>
</feature>
<dbReference type="InterPro" id="IPR055348">
    <property type="entry name" value="DctQ"/>
</dbReference>
<keyword evidence="3" id="KW-1003">Cell membrane</keyword>
<feature type="non-terminal residue" evidence="10">
    <location>
        <position position="1"/>
    </location>
</feature>
<sequence>KEPTTAMSSIVRMIRCFNGLIEKIVMAIGMAIIAFAVLTMTGGAITRYYTGMGYDWVMDLPPIMMPWLVFLLCGVLLRSGSHITVDFLPRFLEPNGQLFLKLFVHLVVLTATIIFLIAGIEAVVLFRMLGQVMELEFDLPMWYVYLSFPVGFVILVSFALELCLEDVIAIRRIARPPAGESL</sequence>
<dbReference type="Pfam" id="PF04290">
    <property type="entry name" value="DctQ"/>
    <property type="match status" value="1"/>
</dbReference>
<gene>
    <name evidence="10" type="ORF">METZ01_LOCUS261746</name>
</gene>
<feature type="transmembrane region" description="Helical" evidence="8">
    <location>
        <begin position="98"/>
        <end position="130"/>
    </location>
</feature>
<protein>
    <recommendedName>
        <fullName evidence="9">Tripartite ATP-independent periplasmic transporters DctQ component domain-containing protein</fullName>
    </recommendedName>
</protein>
<reference evidence="10" key="1">
    <citation type="submission" date="2018-05" db="EMBL/GenBank/DDBJ databases">
        <authorList>
            <person name="Lanie J.A."/>
            <person name="Ng W.-L."/>
            <person name="Kazmierczak K.M."/>
            <person name="Andrzejewski T.M."/>
            <person name="Davidsen T.M."/>
            <person name="Wayne K.J."/>
            <person name="Tettelin H."/>
            <person name="Glass J.I."/>
            <person name="Rusch D."/>
            <person name="Podicherti R."/>
            <person name="Tsui H.-C.T."/>
            <person name="Winkler M.E."/>
        </authorList>
    </citation>
    <scope>NUCLEOTIDE SEQUENCE</scope>
</reference>
<keyword evidence="7 8" id="KW-0472">Membrane</keyword>
<dbReference type="AlphaFoldDB" id="A0A382JC03"/>
<name>A0A382JC03_9ZZZZ</name>
<dbReference type="InterPro" id="IPR007387">
    <property type="entry name" value="TRAP_DctQ"/>
</dbReference>
<dbReference type="GO" id="GO:0022857">
    <property type="term" value="F:transmembrane transporter activity"/>
    <property type="evidence" value="ECO:0007669"/>
    <property type="project" value="TreeGrafter"/>
</dbReference>
<proteinExistence type="predicted"/>
<evidence type="ECO:0000256" key="2">
    <source>
        <dbReference type="ARBA" id="ARBA00022448"/>
    </source>
</evidence>
<keyword evidence="4" id="KW-0997">Cell inner membrane</keyword>
<keyword evidence="6 8" id="KW-1133">Transmembrane helix</keyword>
<dbReference type="PANTHER" id="PTHR35011">
    <property type="entry name" value="2,3-DIKETO-L-GULONATE TRAP TRANSPORTER SMALL PERMEASE PROTEIN YIAM"/>
    <property type="match status" value="1"/>
</dbReference>
<evidence type="ECO:0000256" key="6">
    <source>
        <dbReference type="ARBA" id="ARBA00022989"/>
    </source>
</evidence>
<keyword evidence="5 8" id="KW-0812">Transmembrane</keyword>
<dbReference type="GO" id="GO:0005886">
    <property type="term" value="C:plasma membrane"/>
    <property type="evidence" value="ECO:0007669"/>
    <property type="project" value="UniProtKB-SubCell"/>
</dbReference>
<feature type="transmembrane region" description="Helical" evidence="8">
    <location>
        <begin position="20"/>
        <end position="40"/>
    </location>
</feature>